<evidence type="ECO:0000313" key="2">
    <source>
        <dbReference type="EMBL" id="CAF1688386.1"/>
    </source>
</evidence>
<dbReference type="Pfam" id="PF13517">
    <property type="entry name" value="FG-GAP_3"/>
    <property type="match status" value="1"/>
</dbReference>
<gene>
    <name evidence="2" type="ORF">XAT740_LOCUS62828</name>
</gene>
<evidence type="ECO:0000256" key="1">
    <source>
        <dbReference type="ARBA" id="ARBA00022729"/>
    </source>
</evidence>
<dbReference type="SUPFAM" id="SSF69318">
    <property type="entry name" value="Integrin alpha N-terminal domain"/>
    <property type="match status" value="1"/>
</dbReference>
<dbReference type="Gene3D" id="2.30.30.100">
    <property type="match status" value="1"/>
</dbReference>
<feature type="non-terminal residue" evidence="2">
    <location>
        <position position="143"/>
    </location>
</feature>
<dbReference type="EMBL" id="CAJNOR010018286">
    <property type="protein sequence ID" value="CAF1688386.1"/>
    <property type="molecule type" value="Genomic_DNA"/>
</dbReference>
<proteinExistence type="predicted"/>
<protein>
    <submittedName>
        <fullName evidence="2">Uncharacterized protein</fullName>
    </submittedName>
</protein>
<evidence type="ECO:0000313" key="3">
    <source>
        <dbReference type="Proteomes" id="UP000663828"/>
    </source>
</evidence>
<organism evidence="2 3">
    <name type="scientific">Adineta ricciae</name>
    <name type="common">Rotifer</name>
    <dbReference type="NCBI Taxonomy" id="249248"/>
    <lineage>
        <taxon>Eukaryota</taxon>
        <taxon>Metazoa</taxon>
        <taxon>Spiralia</taxon>
        <taxon>Gnathifera</taxon>
        <taxon>Rotifera</taxon>
        <taxon>Eurotatoria</taxon>
        <taxon>Bdelloidea</taxon>
        <taxon>Adinetida</taxon>
        <taxon>Adinetidae</taxon>
        <taxon>Adineta</taxon>
    </lineage>
</organism>
<dbReference type="InterPro" id="IPR013517">
    <property type="entry name" value="FG-GAP"/>
</dbReference>
<accession>A0A816HPL5</accession>
<keyword evidence="1" id="KW-0732">Signal</keyword>
<sequence>MTTNTVSTTVTTATTSTTVTTATTSTTVTTATTSTTVTTATTSTTVTTTTTSTTVTTTTTSTTVTTATTAALPTDLYFSFLSFTTGTSPRSLAVMDINDDNQSDIITANYGSNTVSVLRNTGNNAFTSQVIFPVGTNPQSVAF</sequence>
<keyword evidence="3" id="KW-1185">Reference proteome</keyword>
<dbReference type="AlphaFoldDB" id="A0A816HPL5"/>
<name>A0A816HPL5_ADIRI</name>
<comment type="caution">
    <text evidence="2">The sequence shown here is derived from an EMBL/GenBank/DDBJ whole genome shotgun (WGS) entry which is preliminary data.</text>
</comment>
<dbReference type="InterPro" id="IPR028994">
    <property type="entry name" value="Integrin_alpha_N"/>
</dbReference>
<reference evidence="2" key="1">
    <citation type="submission" date="2021-02" db="EMBL/GenBank/DDBJ databases">
        <authorList>
            <person name="Nowell W R."/>
        </authorList>
    </citation>
    <scope>NUCLEOTIDE SEQUENCE</scope>
</reference>
<dbReference type="Proteomes" id="UP000663828">
    <property type="component" value="Unassembled WGS sequence"/>
</dbReference>